<dbReference type="InterPro" id="IPR022134">
    <property type="entry name" value="DUF3667"/>
</dbReference>
<feature type="transmembrane region" description="Helical" evidence="1">
    <location>
        <begin position="251"/>
        <end position="272"/>
    </location>
</feature>
<accession>A0A841LHT4</accession>
<sequence>MAGEFEAAGDLVMAGASARALDTPSAGAAHAPSHGGAACANCGTTLTGEFCSHCGQRAHFHRTLHEVGHEILHGVTHFDGKTWTTLPMLLLSPGQLTREYIHGKRARYIAPVSLFLLVVFLMFFVFSFVKITDNTPYDAANAKANLAEIDRGLADLERQRTTAVAKGDREALTEIAAAITALKALRRPLATQIASPVDGVTSIPEIITQDIKRAAAEDNLKLNLGSSELNRKARAAFKNPELVLYKLQTKAYKLSFLLVPMSVPWLWLMFFWRRDIRLYDHAVFALYSISFMSLLFIIGSLALTFDFLHSGFWFALVFVVPGIHMFLQLKGAYQLSNTGALVRTFLLSWAAVITLSLYLMLLIILGVID</sequence>
<evidence type="ECO:0000313" key="2">
    <source>
        <dbReference type="EMBL" id="MBB6228528.1"/>
    </source>
</evidence>
<evidence type="ECO:0000256" key="1">
    <source>
        <dbReference type="SAM" id="Phobius"/>
    </source>
</evidence>
<keyword evidence="1" id="KW-0812">Transmembrane</keyword>
<dbReference type="AlphaFoldDB" id="A0A841LHT4"/>
<feature type="transmembrane region" description="Helical" evidence="1">
    <location>
        <begin position="284"/>
        <end position="305"/>
    </location>
</feature>
<name>A0A841LHT4_9SPHN</name>
<keyword evidence="1" id="KW-1133">Transmembrane helix</keyword>
<reference evidence="2 3" key="1">
    <citation type="submission" date="2020-08" db="EMBL/GenBank/DDBJ databases">
        <title>Genomic Encyclopedia of Type Strains, Phase IV (KMG-IV): sequencing the most valuable type-strain genomes for metagenomic binning, comparative biology and taxonomic classification.</title>
        <authorList>
            <person name="Goeker M."/>
        </authorList>
    </citation>
    <scope>NUCLEOTIDE SEQUENCE [LARGE SCALE GENOMIC DNA]</scope>
    <source>
        <strain evidence="2 3">DSM 102189</strain>
    </source>
</reference>
<comment type="caution">
    <text evidence="2">The sequence shown here is derived from an EMBL/GenBank/DDBJ whole genome shotgun (WGS) entry which is preliminary data.</text>
</comment>
<organism evidence="2 3">
    <name type="scientific">Polymorphobacter multimanifer</name>
    <dbReference type="NCBI Taxonomy" id="1070431"/>
    <lineage>
        <taxon>Bacteria</taxon>
        <taxon>Pseudomonadati</taxon>
        <taxon>Pseudomonadota</taxon>
        <taxon>Alphaproteobacteria</taxon>
        <taxon>Sphingomonadales</taxon>
        <taxon>Sphingosinicellaceae</taxon>
        <taxon>Polymorphobacter</taxon>
    </lineage>
</organism>
<dbReference type="Pfam" id="PF12412">
    <property type="entry name" value="DUF3667"/>
    <property type="match status" value="1"/>
</dbReference>
<feature type="transmembrane region" description="Helical" evidence="1">
    <location>
        <begin position="108"/>
        <end position="129"/>
    </location>
</feature>
<evidence type="ECO:0008006" key="4">
    <source>
        <dbReference type="Google" id="ProtNLM"/>
    </source>
</evidence>
<proteinExistence type="predicted"/>
<dbReference type="EMBL" id="JACIIV010000020">
    <property type="protein sequence ID" value="MBB6228528.1"/>
    <property type="molecule type" value="Genomic_DNA"/>
</dbReference>
<gene>
    <name evidence="2" type="ORF">FHS79_002718</name>
</gene>
<keyword evidence="1" id="KW-0472">Membrane</keyword>
<evidence type="ECO:0000313" key="3">
    <source>
        <dbReference type="Proteomes" id="UP000538147"/>
    </source>
</evidence>
<dbReference type="RefSeq" id="WP_184201003.1">
    <property type="nucleotide sequence ID" value="NZ_JACIIV010000020.1"/>
</dbReference>
<dbReference type="Proteomes" id="UP000538147">
    <property type="component" value="Unassembled WGS sequence"/>
</dbReference>
<feature type="transmembrane region" description="Helical" evidence="1">
    <location>
        <begin position="311"/>
        <end position="333"/>
    </location>
</feature>
<protein>
    <recommendedName>
        <fullName evidence="4">DUF3667 domain-containing protein</fullName>
    </recommendedName>
</protein>
<feature type="transmembrane region" description="Helical" evidence="1">
    <location>
        <begin position="345"/>
        <end position="368"/>
    </location>
</feature>
<keyword evidence="3" id="KW-1185">Reference proteome</keyword>